<proteinExistence type="predicted"/>
<feature type="transmembrane region" description="Helical" evidence="7">
    <location>
        <begin position="247"/>
        <end position="267"/>
    </location>
</feature>
<gene>
    <name evidence="9" type="ORF">Vau01_052980</name>
</gene>
<organism evidence="9 10">
    <name type="scientific">Virgisporangium aurantiacum</name>
    <dbReference type="NCBI Taxonomy" id="175570"/>
    <lineage>
        <taxon>Bacteria</taxon>
        <taxon>Bacillati</taxon>
        <taxon>Actinomycetota</taxon>
        <taxon>Actinomycetes</taxon>
        <taxon>Micromonosporales</taxon>
        <taxon>Micromonosporaceae</taxon>
        <taxon>Virgisporangium</taxon>
    </lineage>
</organism>
<dbReference type="Pfam" id="PF07690">
    <property type="entry name" value="MFS_1"/>
    <property type="match status" value="1"/>
</dbReference>
<protein>
    <submittedName>
        <fullName evidence="9">MFS transporter</fullName>
    </submittedName>
</protein>
<dbReference type="PANTHER" id="PTHR23517:SF2">
    <property type="entry name" value="MULTIDRUG RESISTANCE PROTEIN MDTH"/>
    <property type="match status" value="1"/>
</dbReference>
<feature type="transmembrane region" description="Helical" evidence="7">
    <location>
        <begin position="140"/>
        <end position="161"/>
    </location>
</feature>
<evidence type="ECO:0000256" key="7">
    <source>
        <dbReference type="SAM" id="Phobius"/>
    </source>
</evidence>
<dbReference type="GO" id="GO:0005886">
    <property type="term" value="C:plasma membrane"/>
    <property type="evidence" value="ECO:0007669"/>
    <property type="project" value="UniProtKB-SubCell"/>
</dbReference>
<name>A0A8J3Z6D4_9ACTN</name>
<dbReference type="GO" id="GO:0022857">
    <property type="term" value="F:transmembrane transporter activity"/>
    <property type="evidence" value="ECO:0007669"/>
    <property type="project" value="InterPro"/>
</dbReference>
<evidence type="ECO:0000256" key="5">
    <source>
        <dbReference type="ARBA" id="ARBA00022989"/>
    </source>
</evidence>
<dbReference type="AlphaFoldDB" id="A0A8J3Z6D4"/>
<dbReference type="PROSITE" id="PS50850">
    <property type="entry name" value="MFS"/>
    <property type="match status" value="1"/>
</dbReference>
<keyword evidence="6 7" id="KW-0472">Membrane</keyword>
<feature type="transmembrane region" description="Helical" evidence="7">
    <location>
        <begin position="307"/>
        <end position="328"/>
    </location>
</feature>
<dbReference type="Proteomes" id="UP000612585">
    <property type="component" value="Unassembled WGS sequence"/>
</dbReference>
<feature type="transmembrane region" description="Helical" evidence="7">
    <location>
        <begin position="214"/>
        <end position="235"/>
    </location>
</feature>
<dbReference type="InterPro" id="IPR011701">
    <property type="entry name" value="MFS"/>
</dbReference>
<feature type="transmembrane region" description="Helical" evidence="7">
    <location>
        <begin position="167"/>
        <end position="187"/>
    </location>
</feature>
<keyword evidence="2" id="KW-0813">Transport</keyword>
<keyword evidence="10" id="KW-1185">Reference proteome</keyword>
<dbReference type="RefSeq" id="WP_203997457.1">
    <property type="nucleotide sequence ID" value="NZ_BOPG01000033.1"/>
</dbReference>
<keyword evidence="3" id="KW-1003">Cell membrane</keyword>
<dbReference type="Gene3D" id="1.20.1250.20">
    <property type="entry name" value="MFS general substrate transporter like domains"/>
    <property type="match status" value="1"/>
</dbReference>
<sequence length="417" mass="43111">MTPFLSARFGGLPRSFWLLWTGTVVNRLGTVVQPFLAVYLHTGLGLSLAATGLQIAVFGAGQAASQVVGGWLTDRVGRLATMVTSLLASAAVMLLVGATTGPPALTVAVFLLGLAIDAYRPAATALVADVVAPPDRARAYGLLFWAVNLGFSGAMVLGGVFESVSAHWLFWTNSLCAALFAGILLLGRVDRPAAPDRTARPAGGFGTLLRDRLMVTYCLITLVYGIVYAQAYSTLPIAMVDGGLGAAGYGVAVAMNGVVIVVLQPLVGPWAARRDHNTVFAVGVLLVGTGFGLCAVATNLATYIVTVLIWTLGEIAIVSVGQAIVMTLSPEHLRGRYSGVWGTAWGGAAAVVGPALGTWLLGIGADVLWSTCAVACAVAAFLQWRIGAAIRRRAVSAPRPSRPAVRVPAAHPGDAGR</sequence>
<evidence type="ECO:0000256" key="6">
    <source>
        <dbReference type="ARBA" id="ARBA00023136"/>
    </source>
</evidence>
<feature type="transmembrane region" description="Helical" evidence="7">
    <location>
        <begin position="104"/>
        <end position="128"/>
    </location>
</feature>
<dbReference type="EMBL" id="BOPG01000033">
    <property type="protein sequence ID" value="GIJ57782.1"/>
    <property type="molecule type" value="Genomic_DNA"/>
</dbReference>
<dbReference type="InterPro" id="IPR036259">
    <property type="entry name" value="MFS_trans_sf"/>
</dbReference>
<feature type="transmembrane region" description="Helical" evidence="7">
    <location>
        <begin position="279"/>
        <end position="301"/>
    </location>
</feature>
<evidence type="ECO:0000256" key="1">
    <source>
        <dbReference type="ARBA" id="ARBA00004651"/>
    </source>
</evidence>
<dbReference type="PANTHER" id="PTHR23517">
    <property type="entry name" value="RESISTANCE PROTEIN MDTM, PUTATIVE-RELATED-RELATED"/>
    <property type="match status" value="1"/>
</dbReference>
<reference evidence="9" key="1">
    <citation type="submission" date="2021-01" db="EMBL/GenBank/DDBJ databases">
        <title>Whole genome shotgun sequence of Virgisporangium aurantiacum NBRC 16421.</title>
        <authorList>
            <person name="Komaki H."/>
            <person name="Tamura T."/>
        </authorList>
    </citation>
    <scope>NUCLEOTIDE SEQUENCE</scope>
    <source>
        <strain evidence="9">NBRC 16421</strain>
    </source>
</reference>
<keyword evidence="4 7" id="KW-0812">Transmembrane</keyword>
<dbReference type="InterPro" id="IPR020846">
    <property type="entry name" value="MFS_dom"/>
</dbReference>
<comment type="subcellular location">
    <subcellularLocation>
        <location evidence="1">Cell membrane</location>
        <topology evidence="1">Multi-pass membrane protein</topology>
    </subcellularLocation>
</comment>
<keyword evidence="5 7" id="KW-1133">Transmembrane helix</keyword>
<evidence type="ECO:0000313" key="10">
    <source>
        <dbReference type="Proteomes" id="UP000612585"/>
    </source>
</evidence>
<evidence type="ECO:0000259" key="8">
    <source>
        <dbReference type="PROSITE" id="PS50850"/>
    </source>
</evidence>
<evidence type="ECO:0000256" key="4">
    <source>
        <dbReference type="ARBA" id="ARBA00022692"/>
    </source>
</evidence>
<feature type="transmembrane region" description="Helical" evidence="7">
    <location>
        <begin position="36"/>
        <end position="58"/>
    </location>
</feature>
<evidence type="ECO:0000256" key="3">
    <source>
        <dbReference type="ARBA" id="ARBA00022475"/>
    </source>
</evidence>
<evidence type="ECO:0000313" key="9">
    <source>
        <dbReference type="EMBL" id="GIJ57782.1"/>
    </source>
</evidence>
<dbReference type="SUPFAM" id="SSF103473">
    <property type="entry name" value="MFS general substrate transporter"/>
    <property type="match status" value="1"/>
</dbReference>
<feature type="transmembrane region" description="Helical" evidence="7">
    <location>
        <begin position="367"/>
        <end position="384"/>
    </location>
</feature>
<dbReference type="InterPro" id="IPR050171">
    <property type="entry name" value="MFS_Transporters"/>
</dbReference>
<comment type="caution">
    <text evidence="9">The sequence shown here is derived from an EMBL/GenBank/DDBJ whole genome shotgun (WGS) entry which is preliminary data.</text>
</comment>
<feature type="transmembrane region" description="Helical" evidence="7">
    <location>
        <begin position="340"/>
        <end position="361"/>
    </location>
</feature>
<evidence type="ECO:0000256" key="2">
    <source>
        <dbReference type="ARBA" id="ARBA00022448"/>
    </source>
</evidence>
<feature type="domain" description="Major facilitator superfamily (MFS) profile" evidence="8">
    <location>
        <begin position="15"/>
        <end position="391"/>
    </location>
</feature>
<feature type="transmembrane region" description="Helical" evidence="7">
    <location>
        <begin position="79"/>
        <end position="98"/>
    </location>
</feature>
<accession>A0A8J3Z6D4</accession>